<comment type="caution">
    <text evidence="2">The sequence shown here is derived from an EMBL/GenBank/DDBJ whole genome shotgun (WGS) entry which is preliminary data.</text>
</comment>
<evidence type="ECO:0000313" key="2">
    <source>
        <dbReference type="EMBL" id="MCB6182693.1"/>
    </source>
</evidence>
<accession>A0ABS8D3B8</accession>
<gene>
    <name evidence="2" type="ORF">LIN78_03885</name>
</gene>
<proteinExistence type="predicted"/>
<keyword evidence="1" id="KW-0732">Signal</keyword>
<evidence type="ECO:0000313" key="3">
    <source>
        <dbReference type="Proteomes" id="UP001165395"/>
    </source>
</evidence>
<sequence>MFSIYSIRRVFIGALFALHLAPAMACEQTDTPKNQIGSLPASLKSKVPQNMGVEQVSLTTLANGSKMAAAILTPKKWFVPCGMDELAANDPLERVLVVWQQLETQWEQVGRNSQMLYSIDTAGETNLQLAWTKGQLRVRQDMAANSALTADQFILQPNPAKKQINISAWTSTALDDPACCGNGDEAMFNKLDAAKAKYGEDKVCEKNGYAGTINYATGKVDINRCEYAKPKRSVSNQSSVQVIELTQFKPVPFDQQKGLPK</sequence>
<organism evidence="2 3">
    <name type="scientific">Leeia speluncae</name>
    <dbReference type="NCBI Taxonomy" id="2884804"/>
    <lineage>
        <taxon>Bacteria</taxon>
        <taxon>Pseudomonadati</taxon>
        <taxon>Pseudomonadota</taxon>
        <taxon>Betaproteobacteria</taxon>
        <taxon>Neisseriales</taxon>
        <taxon>Leeiaceae</taxon>
        <taxon>Leeia</taxon>
    </lineage>
</organism>
<dbReference type="Proteomes" id="UP001165395">
    <property type="component" value="Unassembled WGS sequence"/>
</dbReference>
<reference evidence="2" key="1">
    <citation type="submission" date="2021-10" db="EMBL/GenBank/DDBJ databases">
        <title>The complete genome sequence of Leeia sp. TBRC 13508.</title>
        <authorList>
            <person name="Charoenyingcharoen P."/>
            <person name="Yukphan P."/>
        </authorList>
    </citation>
    <scope>NUCLEOTIDE SEQUENCE</scope>
    <source>
        <strain evidence="2">TBRC 13508</strain>
    </source>
</reference>
<protein>
    <submittedName>
        <fullName evidence="2">Uncharacterized protein</fullName>
    </submittedName>
</protein>
<dbReference type="RefSeq" id="WP_227178689.1">
    <property type="nucleotide sequence ID" value="NZ_JAJBZT010000002.1"/>
</dbReference>
<feature type="chain" id="PRO_5047488682" evidence="1">
    <location>
        <begin position="26"/>
        <end position="261"/>
    </location>
</feature>
<feature type="signal peptide" evidence="1">
    <location>
        <begin position="1"/>
        <end position="25"/>
    </location>
</feature>
<evidence type="ECO:0000256" key="1">
    <source>
        <dbReference type="SAM" id="SignalP"/>
    </source>
</evidence>
<keyword evidence="3" id="KW-1185">Reference proteome</keyword>
<dbReference type="EMBL" id="JAJBZT010000002">
    <property type="protein sequence ID" value="MCB6182693.1"/>
    <property type="molecule type" value="Genomic_DNA"/>
</dbReference>
<name>A0ABS8D3B8_9NEIS</name>